<dbReference type="AlphaFoldDB" id="A0A3Q9IPG8"/>
<dbReference type="EMBL" id="CP032819">
    <property type="protein sequence ID" value="AZS30680.1"/>
    <property type="molecule type" value="Genomic_DNA"/>
</dbReference>
<dbReference type="RefSeq" id="WP_106481335.1">
    <property type="nucleotide sequence ID" value="NZ_CP032819.1"/>
</dbReference>
<evidence type="ECO:0000313" key="2">
    <source>
        <dbReference type="Proteomes" id="UP000270673"/>
    </source>
</evidence>
<organism evidence="1 2">
    <name type="scientific">Butyricimonas faecalis</name>
    <dbReference type="NCBI Taxonomy" id="2093856"/>
    <lineage>
        <taxon>Bacteria</taxon>
        <taxon>Pseudomonadati</taxon>
        <taxon>Bacteroidota</taxon>
        <taxon>Bacteroidia</taxon>
        <taxon>Bacteroidales</taxon>
        <taxon>Odoribacteraceae</taxon>
        <taxon>Butyricimonas</taxon>
    </lineage>
</organism>
<gene>
    <name evidence="1" type="ORF">D8S85_14755</name>
</gene>
<accession>A0A3Q9IPG8</accession>
<sequence length="79" mass="9237">MKKQVKKLVVLLGVAGAFVLMSFNEPRWFAGIYDVKMFCSDHGRFVVLDYNLEWDAYYGYCVCNPGWFGNMCEFMEEDL</sequence>
<evidence type="ECO:0000313" key="1">
    <source>
        <dbReference type="EMBL" id="AZS30680.1"/>
    </source>
</evidence>
<proteinExistence type="predicted"/>
<keyword evidence="2" id="KW-1185">Reference proteome</keyword>
<dbReference type="OrthoDB" id="1107185at2"/>
<protein>
    <submittedName>
        <fullName evidence="1">Uncharacterized protein</fullName>
    </submittedName>
</protein>
<name>A0A3Q9IPG8_9BACT</name>
<reference evidence="1 2" key="1">
    <citation type="submission" date="2018-10" db="EMBL/GenBank/DDBJ databases">
        <title>Butyricimonas faecalis sp. nov., isolated from human faeces and emended description of the genus Butyricimonas.</title>
        <authorList>
            <person name="Le Roy T."/>
            <person name="Van der Smissen P."/>
            <person name="Paquot A."/>
            <person name="Delzenne N."/>
            <person name="Muccioli G."/>
            <person name="Collet J.-F."/>
            <person name="Cani P.D."/>
        </authorList>
    </citation>
    <scope>NUCLEOTIDE SEQUENCE [LARGE SCALE GENOMIC DNA]</scope>
    <source>
        <strain evidence="1 2">H184</strain>
    </source>
</reference>
<dbReference type="KEGG" id="buy:D8S85_14755"/>
<dbReference type="Gene3D" id="2.10.25.10">
    <property type="entry name" value="Laminin"/>
    <property type="match status" value="1"/>
</dbReference>
<dbReference type="Proteomes" id="UP000270673">
    <property type="component" value="Chromosome"/>
</dbReference>